<feature type="region of interest" description="Disordered" evidence="1">
    <location>
        <begin position="292"/>
        <end position="489"/>
    </location>
</feature>
<feature type="domain" description="C2H2-type" evidence="2">
    <location>
        <begin position="85"/>
        <end position="106"/>
    </location>
</feature>
<evidence type="ECO:0000313" key="3">
    <source>
        <dbReference type="EnsemblMetazoa" id="XP_038077326.1"/>
    </source>
</evidence>
<dbReference type="GeneID" id="119745171"/>
<reference evidence="3" key="1">
    <citation type="submission" date="2022-11" db="UniProtKB">
        <authorList>
            <consortium name="EnsemblMetazoa"/>
        </authorList>
    </citation>
    <scope>IDENTIFICATION</scope>
</reference>
<feature type="region of interest" description="Disordered" evidence="1">
    <location>
        <begin position="508"/>
        <end position="535"/>
    </location>
</feature>
<protein>
    <recommendedName>
        <fullName evidence="2">C2H2-type domain-containing protein</fullName>
    </recommendedName>
</protein>
<feature type="compositionally biased region" description="Low complexity" evidence="1">
    <location>
        <begin position="222"/>
        <end position="240"/>
    </location>
</feature>
<dbReference type="OrthoDB" id="10034505at2759"/>
<dbReference type="Proteomes" id="UP000887568">
    <property type="component" value="Unplaced"/>
</dbReference>
<feature type="compositionally biased region" description="Low complexity" evidence="1">
    <location>
        <begin position="263"/>
        <end position="273"/>
    </location>
</feature>
<feature type="compositionally biased region" description="Basic and acidic residues" evidence="1">
    <location>
        <begin position="388"/>
        <end position="432"/>
    </location>
</feature>
<evidence type="ECO:0000259" key="2">
    <source>
        <dbReference type="PROSITE" id="PS00028"/>
    </source>
</evidence>
<feature type="compositionally biased region" description="Basic and acidic residues" evidence="1">
    <location>
        <begin position="812"/>
        <end position="829"/>
    </location>
</feature>
<dbReference type="PROSITE" id="PS00028">
    <property type="entry name" value="ZINC_FINGER_C2H2_1"/>
    <property type="match status" value="1"/>
</dbReference>
<feature type="region of interest" description="Disordered" evidence="1">
    <location>
        <begin position="197"/>
        <end position="273"/>
    </location>
</feature>
<evidence type="ECO:0000313" key="4">
    <source>
        <dbReference type="Proteomes" id="UP000887568"/>
    </source>
</evidence>
<dbReference type="EnsemblMetazoa" id="XM_038221398.1">
    <property type="protein sequence ID" value="XP_038077326.1"/>
    <property type="gene ID" value="LOC119745171"/>
</dbReference>
<dbReference type="RefSeq" id="XP_038077326.1">
    <property type="nucleotide sequence ID" value="XM_038221398.1"/>
</dbReference>
<feature type="region of interest" description="Disordered" evidence="1">
    <location>
        <begin position="892"/>
        <end position="920"/>
    </location>
</feature>
<feature type="compositionally biased region" description="Low complexity" evidence="1">
    <location>
        <begin position="8"/>
        <end position="17"/>
    </location>
</feature>
<dbReference type="AlphaFoldDB" id="A0A914BNP1"/>
<keyword evidence="4" id="KW-1185">Reference proteome</keyword>
<proteinExistence type="predicted"/>
<feature type="region of interest" description="Disordered" evidence="1">
    <location>
        <begin position="669"/>
        <end position="700"/>
    </location>
</feature>
<dbReference type="Gene3D" id="3.30.160.60">
    <property type="entry name" value="Classic Zinc Finger"/>
    <property type="match status" value="1"/>
</dbReference>
<feature type="compositionally biased region" description="Polar residues" evidence="1">
    <location>
        <begin position="521"/>
        <end position="530"/>
    </location>
</feature>
<feature type="compositionally biased region" description="Polar residues" evidence="1">
    <location>
        <begin position="348"/>
        <end position="359"/>
    </location>
</feature>
<feature type="region of interest" description="Disordered" evidence="1">
    <location>
        <begin position="976"/>
        <end position="1023"/>
    </location>
</feature>
<name>A0A914BNP1_PATMI</name>
<feature type="region of interest" description="Disordered" evidence="1">
    <location>
        <begin position="1"/>
        <end position="27"/>
    </location>
</feature>
<dbReference type="InterPro" id="IPR013087">
    <property type="entry name" value="Znf_C2H2_type"/>
</dbReference>
<organism evidence="3 4">
    <name type="scientific">Patiria miniata</name>
    <name type="common">Bat star</name>
    <name type="synonym">Asterina miniata</name>
    <dbReference type="NCBI Taxonomy" id="46514"/>
    <lineage>
        <taxon>Eukaryota</taxon>
        <taxon>Metazoa</taxon>
        <taxon>Echinodermata</taxon>
        <taxon>Eleutherozoa</taxon>
        <taxon>Asterozoa</taxon>
        <taxon>Asteroidea</taxon>
        <taxon>Valvatacea</taxon>
        <taxon>Valvatida</taxon>
        <taxon>Asterinidae</taxon>
        <taxon>Patiria</taxon>
    </lineage>
</organism>
<evidence type="ECO:0000256" key="1">
    <source>
        <dbReference type="SAM" id="MobiDB-lite"/>
    </source>
</evidence>
<dbReference type="SMART" id="SM00355">
    <property type="entry name" value="ZnF_C2H2"/>
    <property type="match status" value="3"/>
</dbReference>
<feature type="region of interest" description="Disordered" evidence="1">
    <location>
        <begin position="804"/>
        <end position="837"/>
    </location>
</feature>
<dbReference type="OMA" id="ASHMSEV"/>
<sequence>MAEQIGRSESGSSTGCGDSSGGSAPGSQGSFAEVTVIDSQFQHFSGYIEVLRVFKCRLCTFCSPLEHVIASHMSEVHFPRRCFLCKQCLFVFEDRAQLASHLDSAHGTKSIAVCFGDTAVPSSYPSSPPASLRMMMGTAEGEERIQQQMMEETTGEETRNGRVTSSTGNLANLANATHSSPPQVDSMEHTAAELGVAQGEGGTCRVSKPPSIAGDTRQEQVQSHSSSCHPSSSNQANSSPEIIDCEAVITRPGQPEAPPTQRPPSLSASQAPSSELRVTIGNTYCQSYIKTEPISPVRSTQPQPGQKARPYLGRSRHDPRSYMRRWSLTENSLSEDGAVNTPFRMSRSFDTPGSGSALQDGSVEEDKTNSERNSIAQKIPKATPGSADSEHGPRQKEGNSEISRPVEDTNDKEGRGKPVEKSKSFDTGKTSESHNLLGVNRSYISGRSLDRRPPRLVRQNVVEESPRSSPQLRVVSEDKSTSQEQNEISTVSIPCGAAEAMRRENFSRSFSGGIGRPSGEYLSNSKSSEGNADFRPTLRDLVSSRMQRVERQLPPSTTGSGQDPGLPVSSVAVPMMRSGRVRSYSISEGDMQGYQKSTHPDGSPIKAADGHAEASATETVHPSAVHHRLPPGNPQVPPVLHHHQYPGLVYQPYSIEGEPKHMRYYNQGPRMAGPGPLDGPPRPFRMRQEENGQPGPNQPVEESFLYRYLRNNNGRKYRRNSISVSTLSCDVPPAGLMPSHGIPPRGMVPHPEGAEMMSFERQRASAWVPRHHPDHPFQHQGPFPSHMPPYPMAWKDKFDASQISPNASAGVDQRHGVEYSGPSDRDPAARGEMVNGPNGIVLIDGKVVRPKQGEGGESNQDLAKDITRQVHEAMGVAQGLYTPGDRHLLPWVEGNDRSESPDDPMDGEGLGQRRSRKSTFNIYREIPERKRKLDHDEEEKIKHSYNADGSFDYFSLTGWKAYKCDLCKKRRFKTASELQEHKQRKHGLQRNHSSQGSLNGLPEAAAALTVVEANEPNDSPSSG</sequence>
<accession>A0A914BNP1</accession>
<feature type="region of interest" description="Disordered" evidence="1">
    <location>
        <begin position="547"/>
        <end position="573"/>
    </location>
</feature>
<feature type="region of interest" description="Disordered" evidence="1">
    <location>
        <begin position="590"/>
        <end position="626"/>
    </location>
</feature>